<accession>A0A9Q7NSF1</accession>
<dbReference type="RefSeq" id="WP_126816600.1">
    <property type="nucleotide sequence ID" value="NZ_JAJHUL010000015.1"/>
</dbReference>
<dbReference type="EMBL" id="RXPP01000015">
    <property type="protein sequence ID" value="RTQ23458.1"/>
    <property type="molecule type" value="Genomic_DNA"/>
</dbReference>
<protein>
    <submittedName>
        <fullName evidence="2">Uncharacterized protein</fullName>
    </submittedName>
</protein>
<comment type="caution">
    <text evidence="2">The sequence shown here is derived from an EMBL/GenBank/DDBJ whole genome shotgun (WGS) entry which is preliminary data.</text>
</comment>
<name>A0A9Q7NSF1_9ENTR</name>
<evidence type="ECO:0000256" key="1">
    <source>
        <dbReference type="SAM" id="MobiDB-lite"/>
    </source>
</evidence>
<gene>
    <name evidence="2" type="ORF">EKN29_14950</name>
</gene>
<sequence>MSTITKEFTKERLEEIAEDGFLKHGESKALARIALASLEARPVALRDERSGSGGISKKPGFNDLPHGTPIYAAPSALSATIKDEPVAWLWSHRKYPSEVTLVRPEDDEKAEAAQWSGWSYKALYSEPVTTANKLRDAVEIIRNSGKEIDAEKILAERDALNAPDCWCRTCRPVTISDMRFVVCPECGSKRCPHANDHRHACTGSNEPGQEGSAYPAAPQQEAKP</sequence>
<dbReference type="AlphaFoldDB" id="A0A9Q7NSF1"/>
<reference evidence="2 3" key="1">
    <citation type="submission" date="2018-12" db="EMBL/GenBank/DDBJ databases">
        <title>The Batch Genome Submission of Enterobacter spp. strains.</title>
        <authorList>
            <person name="Wei L."/>
            <person name="Wu W."/>
            <person name="Lin J."/>
            <person name="Zhang X."/>
            <person name="Feng Y."/>
            <person name="Zong Z."/>
        </authorList>
    </citation>
    <scope>NUCLEOTIDE SEQUENCE [LARGE SCALE GENOMIC DNA]</scope>
    <source>
        <strain evidence="2 3">SCEM020047</strain>
    </source>
</reference>
<dbReference type="Proteomes" id="UP000282263">
    <property type="component" value="Unassembled WGS sequence"/>
</dbReference>
<organism evidence="2 3">
    <name type="scientific">Enterobacter mori</name>
    <dbReference type="NCBI Taxonomy" id="539813"/>
    <lineage>
        <taxon>Bacteria</taxon>
        <taxon>Pseudomonadati</taxon>
        <taxon>Pseudomonadota</taxon>
        <taxon>Gammaproteobacteria</taxon>
        <taxon>Enterobacterales</taxon>
        <taxon>Enterobacteriaceae</taxon>
        <taxon>Enterobacter</taxon>
    </lineage>
</organism>
<evidence type="ECO:0000313" key="2">
    <source>
        <dbReference type="EMBL" id="RTQ23458.1"/>
    </source>
</evidence>
<proteinExistence type="predicted"/>
<evidence type="ECO:0000313" key="3">
    <source>
        <dbReference type="Proteomes" id="UP000282263"/>
    </source>
</evidence>
<feature type="region of interest" description="Disordered" evidence="1">
    <location>
        <begin position="202"/>
        <end position="224"/>
    </location>
</feature>